<dbReference type="GO" id="GO:0003723">
    <property type="term" value="F:RNA binding"/>
    <property type="evidence" value="ECO:0007669"/>
    <property type="project" value="UniProtKB-KW"/>
</dbReference>
<dbReference type="RefSeq" id="XP_032341932.1">
    <property type="nucleotide sequence ID" value="XM_032486041.1"/>
</dbReference>
<proteinExistence type="inferred from homology"/>
<evidence type="ECO:0000313" key="11">
    <source>
        <dbReference type="Proteomes" id="UP000694856"/>
    </source>
</evidence>
<dbReference type="PANTHER" id="PTHR10335:SF4">
    <property type="entry name" value="RRNA 2'-O-METHYLTRANSFERASE FIBRILLARIN"/>
    <property type="match status" value="1"/>
</dbReference>
<dbReference type="GO" id="GO:0032040">
    <property type="term" value="C:small-subunit processome"/>
    <property type="evidence" value="ECO:0007669"/>
    <property type="project" value="TreeGrafter"/>
</dbReference>
<name>A0A8B8TI76_CAMFR</name>
<keyword evidence="7" id="KW-0694">RNA-binding</keyword>
<dbReference type="Proteomes" id="UP000694856">
    <property type="component" value="Chromosome 9"/>
</dbReference>
<evidence type="ECO:0000256" key="4">
    <source>
        <dbReference type="ARBA" id="ARBA00022603"/>
    </source>
</evidence>
<dbReference type="NCBIfam" id="NF003276">
    <property type="entry name" value="PRK04266.1-2"/>
    <property type="match status" value="1"/>
</dbReference>
<feature type="region of interest" description="Disordered" evidence="10">
    <location>
        <begin position="1"/>
        <end position="67"/>
    </location>
</feature>
<dbReference type="SUPFAM" id="SSF53335">
    <property type="entry name" value="S-adenosyl-L-methionine-dependent methyltransferases"/>
    <property type="match status" value="1"/>
</dbReference>
<evidence type="ECO:0000256" key="3">
    <source>
        <dbReference type="ARBA" id="ARBA00022552"/>
    </source>
</evidence>
<dbReference type="AlphaFoldDB" id="A0A8B8TI76"/>
<organism evidence="11 12">
    <name type="scientific">Camelus ferus</name>
    <name type="common">Wild bactrian camel</name>
    <name type="synonym">Camelus bactrianus ferus</name>
    <dbReference type="NCBI Taxonomy" id="419612"/>
    <lineage>
        <taxon>Eukaryota</taxon>
        <taxon>Metazoa</taxon>
        <taxon>Chordata</taxon>
        <taxon>Craniata</taxon>
        <taxon>Vertebrata</taxon>
        <taxon>Euteleostomi</taxon>
        <taxon>Mammalia</taxon>
        <taxon>Eutheria</taxon>
        <taxon>Laurasiatheria</taxon>
        <taxon>Artiodactyla</taxon>
        <taxon>Tylopoda</taxon>
        <taxon>Camelidae</taxon>
        <taxon>Camelus</taxon>
    </lineage>
</organism>
<dbReference type="Gene3D" id="3.40.50.150">
    <property type="entry name" value="Vaccinia Virus protein VP39"/>
    <property type="match status" value="1"/>
</dbReference>
<evidence type="ECO:0000256" key="7">
    <source>
        <dbReference type="ARBA" id="ARBA00022884"/>
    </source>
</evidence>
<dbReference type="PRINTS" id="PR00052">
    <property type="entry name" value="FIBRILLARIN"/>
</dbReference>
<evidence type="ECO:0000256" key="2">
    <source>
        <dbReference type="ARBA" id="ARBA00010632"/>
    </source>
</evidence>
<dbReference type="KEGG" id="cfr:102510115"/>
<keyword evidence="8" id="KW-0539">Nucleus</keyword>
<dbReference type="FunFam" id="3.40.50.150:FF:000001">
    <property type="entry name" value="Fibrillarin like 1"/>
    <property type="match status" value="1"/>
</dbReference>
<dbReference type="PANTHER" id="PTHR10335">
    <property type="entry name" value="RRNA 2-O-METHYLTRANSFERASE FIBRILLARIN"/>
    <property type="match status" value="1"/>
</dbReference>
<accession>A0A8B8TI76</accession>
<dbReference type="GO" id="GO:1990259">
    <property type="term" value="F:histone H2AQ104 methyltransferase activity"/>
    <property type="evidence" value="ECO:0007669"/>
    <property type="project" value="TreeGrafter"/>
</dbReference>
<evidence type="ECO:0000256" key="10">
    <source>
        <dbReference type="SAM" id="MobiDB-lite"/>
    </source>
</evidence>
<keyword evidence="5" id="KW-0808">Transferase</keyword>
<comment type="similarity">
    <text evidence="2">Belongs to the methyltransferase superfamily. Fibrillarin family.</text>
</comment>
<dbReference type="HAMAP" id="MF_00351">
    <property type="entry name" value="RNA_methyltransf_FlpA"/>
    <property type="match status" value="1"/>
</dbReference>
<keyword evidence="4" id="KW-0489">Methyltransferase</keyword>
<sequence length="351" mass="37408">MKPGFSPRGGGFGGRGGFGDRGGRGGGRGGFGGGRGGFGGGRGRGGGFRGRGRGGGGGGRGDRRGSFSWTCQAGREELWGRRLSLHLCLAGGGFQSGGNRGRGRGGKKGNQSGKNVMVEPHRHEGVFICRGKEDALVTKNLVPGESVYGEKRVSISEGDDKIEYRAWNPFRSKLAAAILGGVDQIHIKPGAKVLYLGAASGTTVSHVSDIVGPDGLVYAVEFSHRSGRDLINLAKKRTNIIPVIEDARHPHKYRMLIAMVDVIFADVAQPDQTRIVALNAHTFLRNGGHFVISIKANCIDSTASAEAVFASEVKKMQQENMKPQEQLTLEPYERDHAVVVGVYRPPPRVKN</sequence>
<dbReference type="Pfam" id="PF01269">
    <property type="entry name" value="Fibrillarin"/>
    <property type="match status" value="1"/>
</dbReference>
<dbReference type="GO" id="GO:0015030">
    <property type="term" value="C:Cajal body"/>
    <property type="evidence" value="ECO:0007669"/>
    <property type="project" value="TreeGrafter"/>
</dbReference>
<evidence type="ECO:0000256" key="8">
    <source>
        <dbReference type="ARBA" id="ARBA00023242"/>
    </source>
</evidence>
<evidence type="ECO:0000256" key="6">
    <source>
        <dbReference type="ARBA" id="ARBA00022691"/>
    </source>
</evidence>
<dbReference type="InterPro" id="IPR029063">
    <property type="entry name" value="SAM-dependent_MTases_sf"/>
</dbReference>
<evidence type="ECO:0000256" key="1">
    <source>
        <dbReference type="ARBA" id="ARBA00004604"/>
    </source>
</evidence>
<feature type="region of interest" description="Disordered" evidence="10">
    <location>
        <begin position="96"/>
        <end position="115"/>
    </location>
</feature>
<dbReference type="InterPro" id="IPR020813">
    <property type="entry name" value="Fibrillarin_CS"/>
</dbReference>
<keyword evidence="11" id="KW-1185">Reference proteome</keyword>
<keyword evidence="9" id="KW-0687">Ribonucleoprotein</keyword>
<dbReference type="GO" id="GO:0000494">
    <property type="term" value="P:box C/D sno(s)RNA 3'-end processing"/>
    <property type="evidence" value="ECO:0007669"/>
    <property type="project" value="TreeGrafter"/>
</dbReference>
<dbReference type="Gene3D" id="3.30.200.20">
    <property type="entry name" value="Phosphorylase Kinase, domain 1"/>
    <property type="match status" value="1"/>
</dbReference>
<dbReference type="GeneID" id="102510115"/>
<evidence type="ECO:0000256" key="5">
    <source>
        <dbReference type="ARBA" id="ARBA00022679"/>
    </source>
</evidence>
<reference evidence="12" key="1">
    <citation type="submission" date="2025-08" db="UniProtKB">
        <authorList>
            <consortium name="RefSeq"/>
        </authorList>
    </citation>
    <scope>IDENTIFICATION</scope>
    <source>
        <tissue evidence="12">Ear skin</tissue>
    </source>
</reference>
<gene>
    <name evidence="12" type="primary">FBL</name>
</gene>
<dbReference type="SMART" id="SM01206">
    <property type="entry name" value="Fibrillarin"/>
    <property type="match status" value="1"/>
</dbReference>
<dbReference type="InterPro" id="IPR000692">
    <property type="entry name" value="Fibrillarin"/>
</dbReference>
<dbReference type="PROSITE" id="PS00566">
    <property type="entry name" value="FIBRILLARIN"/>
    <property type="match status" value="1"/>
</dbReference>
<dbReference type="CTD" id="2091"/>
<keyword evidence="3" id="KW-0698">rRNA processing</keyword>
<dbReference type="FunFam" id="3.30.200.20:FF:000056">
    <property type="entry name" value="Fibrillarin like 1"/>
    <property type="match status" value="1"/>
</dbReference>
<keyword evidence="6" id="KW-0949">S-adenosyl-L-methionine</keyword>
<evidence type="ECO:0000313" key="12">
    <source>
        <dbReference type="RefSeq" id="XP_032341932.1"/>
    </source>
</evidence>
<dbReference type="GO" id="GO:0008649">
    <property type="term" value="F:rRNA methyltransferase activity"/>
    <property type="evidence" value="ECO:0007669"/>
    <property type="project" value="TreeGrafter"/>
</dbReference>
<evidence type="ECO:0000256" key="9">
    <source>
        <dbReference type="ARBA" id="ARBA00023274"/>
    </source>
</evidence>
<dbReference type="GO" id="GO:0031428">
    <property type="term" value="C:box C/D methylation guide snoRNP complex"/>
    <property type="evidence" value="ECO:0007669"/>
    <property type="project" value="TreeGrafter"/>
</dbReference>
<comment type="subcellular location">
    <subcellularLocation>
        <location evidence="1">Nucleus</location>
        <location evidence="1">Nucleolus</location>
    </subcellularLocation>
</comment>
<feature type="compositionally biased region" description="Gly residues" evidence="10">
    <location>
        <begin position="7"/>
        <end position="59"/>
    </location>
</feature>
<protein>
    <submittedName>
        <fullName evidence="12">rRNA 2'-O-methyltransferase fibrillarin isoform X1</fullName>
    </submittedName>
</protein>